<evidence type="ECO:0000256" key="4">
    <source>
        <dbReference type="ARBA" id="ARBA00022989"/>
    </source>
</evidence>
<feature type="compositionally biased region" description="Polar residues" evidence="6">
    <location>
        <begin position="1"/>
        <end position="16"/>
    </location>
</feature>
<evidence type="ECO:0000256" key="6">
    <source>
        <dbReference type="SAM" id="MobiDB-lite"/>
    </source>
</evidence>
<feature type="transmembrane region" description="Helical" evidence="7">
    <location>
        <begin position="249"/>
        <end position="271"/>
    </location>
</feature>
<dbReference type="GO" id="GO:0005886">
    <property type="term" value="C:plasma membrane"/>
    <property type="evidence" value="ECO:0007669"/>
    <property type="project" value="UniProtKB-SubCell"/>
</dbReference>
<dbReference type="EMBL" id="JAMZEB010000001">
    <property type="protein sequence ID" value="MCP2353640.1"/>
    <property type="molecule type" value="Genomic_DNA"/>
</dbReference>
<reference evidence="8" key="1">
    <citation type="submission" date="2022-06" db="EMBL/GenBank/DDBJ databases">
        <title>Sequencing the genomes of 1000 actinobacteria strains.</title>
        <authorList>
            <person name="Klenk H.-P."/>
        </authorList>
    </citation>
    <scope>NUCLEOTIDE SEQUENCE</scope>
    <source>
        <strain evidence="8">DSM 46694</strain>
    </source>
</reference>
<proteinExistence type="predicted"/>
<feature type="transmembrane region" description="Helical" evidence="7">
    <location>
        <begin position="49"/>
        <end position="67"/>
    </location>
</feature>
<evidence type="ECO:0000313" key="8">
    <source>
        <dbReference type="EMBL" id="MCP2353640.1"/>
    </source>
</evidence>
<gene>
    <name evidence="8" type="ORF">HD597_000660</name>
</gene>
<dbReference type="GO" id="GO:0022857">
    <property type="term" value="F:transmembrane transporter activity"/>
    <property type="evidence" value="ECO:0007669"/>
    <property type="project" value="InterPro"/>
</dbReference>
<dbReference type="AlphaFoldDB" id="A0A9X2G9B9"/>
<feature type="transmembrane region" description="Helical" evidence="7">
    <location>
        <begin position="277"/>
        <end position="296"/>
    </location>
</feature>
<dbReference type="Proteomes" id="UP001139648">
    <property type="component" value="Unassembled WGS sequence"/>
</dbReference>
<keyword evidence="5 7" id="KW-0472">Membrane</keyword>
<evidence type="ECO:0000313" key="9">
    <source>
        <dbReference type="Proteomes" id="UP001139648"/>
    </source>
</evidence>
<keyword evidence="9" id="KW-1185">Reference proteome</keyword>
<feature type="transmembrane region" description="Helical" evidence="7">
    <location>
        <begin position="79"/>
        <end position="99"/>
    </location>
</feature>
<comment type="subcellular location">
    <subcellularLocation>
        <location evidence="1">Cell membrane</location>
        <topology evidence="1">Multi-pass membrane protein</topology>
    </subcellularLocation>
</comment>
<feature type="transmembrane region" description="Helical" evidence="7">
    <location>
        <begin position="196"/>
        <end position="217"/>
    </location>
</feature>
<name>A0A9X2G9B9_9ACTN</name>
<keyword evidence="3 7" id="KW-0812">Transmembrane</keyword>
<evidence type="ECO:0000256" key="5">
    <source>
        <dbReference type="ARBA" id="ARBA00023136"/>
    </source>
</evidence>
<evidence type="ECO:0000256" key="1">
    <source>
        <dbReference type="ARBA" id="ARBA00004651"/>
    </source>
</evidence>
<feature type="transmembrane region" description="Helical" evidence="7">
    <location>
        <begin position="157"/>
        <end position="176"/>
    </location>
</feature>
<feature type="transmembrane region" description="Helical" evidence="7">
    <location>
        <begin position="332"/>
        <end position="349"/>
    </location>
</feature>
<feature type="region of interest" description="Disordered" evidence="6">
    <location>
        <begin position="1"/>
        <end position="31"/>
    </location>
</feature>
<evidence type="ECO:0000256" key="2">
    <source>
        <dbReference type="ARBA" id="ARBA00022475"/>
    </source>
</evidence>
<dbReference type="RefSeq" id="WP_253740174.1">
    <property type="nucleotide sequence ID" value="NZ_BAABKA010000025.1"/>
</dbReference>
<keyword evidence="4 7" id="KW-1133">Transmembrane helix</keyword>
<sequence length="355" mass="35865">MSNPISSETPVDTSQHPDGLTSPAPVGRPTATPRAGVLPAPAVGSLEKYALVGVFVLCIAVFSATVPETFFTMTNARNIAANQAVLAVAGLAAIVPLIGGHFDLSLGASIGVSAIVAGATVGNLGFPAPLAIVTAIVASCVIGVVNGLLVTRLRVNSLIATLGMSSVLAGGLAWYTKGTTISDGIPDQWQQFGTGQWLGVPCLLYLVAAAGVTLWYLMARTPFGRQLEAVGSNAKAAALVGINVQRLTVASFALAGALAGVAGVMQVFRAASASPTAGPALLLPIVSAAFLGATTIRPGKYNVLGTLVAVYFIGTTVSGLALSGVAFYVEQIFNGAALVLGVALSRAFARHQQNV</sequence>
<evidence type="ECO:0000256" key="7">
    <source>
        <dbReference type="SAM" id="Phobius"/>
    </source>
</evidence>
<dbReference type="PANTHER" id="PTHR32196">
    <property type="entry name" value="ABC TRANSPORTER PERMEASE PROTEIN YPHD-RELATED-RELATED"/>
    <property type="match status" value="1"/>
</dbReference>
<comment type="caution">
    <text evidence="8">The sequence shown here is derived from an EMBL/GenBank/DDBJ whole genome shotgun (WGS) entry which is preliminary data.</text>
</comment>
<organism evidence="8 9">
    <name type="scientific">Nonomuraea thailandensis</name>
    <dbReference type="NCBI Taxonomy" id="1188745"/>
    <lineage>
        <taxon>Bacteria</taxon>
        <taxon>Bacillati</taxon>
        <taxon>Actinomycetota</taxon>
        <taxon>Actinomycetes</taxon>
        <taxon>Streptosporangiales</taxon>
        <taxon>Streptosporangiaceae</taxon>
        <taxon>Nonomuraea</taxon>
    </lineage>
</organism>
<dbReference type="PANTHER" id="PTHR32196:SF72">
    <property type="entry name" value="RIBOSE IMPORT PERMEASE PROTEIN RBSC"/>
    <property type="match status" value="1"/>
</dbReference>
<accession>A0A9X2G9B9</accession>
<dbReference type="Pfam" id="PF02653">
    <property type="entry name" value="BPD_transp_2"/>
    <property type="match status" value="1"/>
</dbReference>
<dbReference type="InterPro" id="IPR001851">
    <property type="entry name" value="ABC_transp_permease"/>
</dbReference>
<dbReference type="CDD" id="cd06579">
    <property type="entry name" value="TM_PBP1_transp_AraH_like"/>
    <property type="match status" value="1"/>
</dbReference>
<feature type="transmembrane region" description="Helical" evidence="7">
    <location>
        <begin position="130"/>
        <end position="150"/>
    </location>
</feature>
<feature type="transmembrane region" description="Helical" evidence="7">
    <location>
        <begin position="303"/>
        <end position="326"/>
    </location>
</feature>
<protein>
    <submittedName>
        <fullName evidence="8">Ribose transport system permease protein</fullName>
    </submittedName>
</protein>
<evidence type="ECO:0000256" key="3">
    <source>
        <dbReference type="ARBA" id="ARBA00022692"/>
    </source>
</evidence>
<keyword evidence="2" id="KW-1003">Cell membrane</keyword>